<organism evidence="1 2">
    <name type="scientific">Scortum barcoo</name>
    <name type="common">barcoo grunter</name>
    <dbReference type="NCBI Taxonomy" id="214431"/>
    <lineage>
        <taxon>Eukaryota</taxon>
        <taxon>Metazoa</taxon>
        <taxon>Chordata</taxon>
        <taxon>Craniata</taxon>
        <taxon>Vertebrata</taxon>
        <taxon>Euteleostomi</taxon>
        <taxon>Actinopterygii</taxon>
        <taxon>Neopterygii</taxon>
        <taxon>Teleostei</taxon>
        <taxon>Neoteleostei</taxon>
        <taxon>Acanthomorphata</taxon>
        <taxon>Eupercaria</taxon>
        <taxon>Centrarchiformes</taxon>
        <taxon>Terapontoidei</taxon>
        <taxon>Terapontidae</taxon>
        <taxon>Scortum</taxon>
    </lineage>
</organism>
<reference evidence="1" key="1">
    <citation type="submission" date="2022-04" db="EMBL/GenBank/DDBJ databases">
        <title>Jade perch genome.</title>
        <authorList>
            <person name="Chao B."/>
        </authorList>
    </citation>
    <scope>NUCLEOTIDE SEQUENCE</scope>
    <source>
        <strain evidence="1">CB-2022</strain>
    </source>
</reference>
<dbReference type="Proteomes" id="UP000831701">
    <property type="component" value="Chromosome 16"/>
</dbReference>
<gene>
    <name evidence="1" type="ORF">L3Q82_013516</name>
</gene>
<evidence type="ECO:0000313" key="2">
    <source>
        <dbReference type="Proteomes" id="UP000831701"/>
    </source>
</evidence>
<sequence>MHTVFFTLEIISVQAADRRHYNIHRLPGGLLEDEPPFGGKEDEGLSFHHRFRMREIGPSGSSVGHRNCECRVGAEGTGERGQGEAGEEELSAGLPAAEQPLLPVLEKQAAAAGGRRGEDEQCLSKHKRAIRGFRLKSTIFQNEKSALGAYSYQIIDNAACGVNPDHRARRKSIATGKQPSMEVPPTAPLQPFRQSVSNPPCSRPRSLPPSLSLSLLPPPALGPPAHLWPPCASGTPPHPFPLSLAVSPSLALCQQQQQHQQQQKGSKKGPGTPPLPRSLPLSPSLSFTLPHSPAASSCSPPFLYWGGDWRAAGSSPVAGGTFIAPLPPYESFLSRRLKGSIKRAKSQPKLDRTSSFRHMILPRFRSADQDRTRLMQSFKESHSHESLLSPSSAAEALDLTLDEDAIIKPVHSSILGQEYCFEVTTASGTKCFACRSAAERDKWIENLQRAVKPNKELDNSRRVDNVLKLWIIEARELPAKKRYYCELCLDDMLYARTTSKPRTDTVFWGEHFEFNNLPAVRNLRLHLYKETDKKRRKEKSTYLGLVSIPISSITGRQFVEQWYPVIQPSVLTKGAGVGGGKIINASLRLKSRFQTMNILPMELYKEFAEYVTNNYRTMCAVLEPVLSVKSKEEVACALVHILQSTGKAKDFLSDMAMCEVDRFIDREHLIFRENTLATKAIEEYLKLIGHKYLKDAIGEFIRALYESEENCEVDPMRTPPSVLPDHQANLRMCCELALCKIVNSHCVFPRELKEVFASWRVRCAERGREDIADRLISGSLFLRFLCPAIMSPSLFNLTQEYPDEQTSRTLTLIAKVVQNLANFSKFGSKEEYMCFMNEFLEMEWGSMQQFLYEISNLDSVSNAGGFEGYIDLGRELSILHSLLWEVMAQLSKDAIIKLGPLPRLLNDISMALRNPHLQRQPSHQTDRVQERQTDRLLSRPSFNRGISSEFQNLMMRDLNSSIDITRLPSPTSTGGVMPSRSQMSFQDRDHPHRASSKDMFYVSRPPLARSSPAYCTSSSDITEPDPKVLSVNKSVSMMDLQDSRMNSVSNLQSVDMLNSSQASIAGMGSFGGLSSGGGGGLGSGLSSQLRAGGRLSAGSGGSSMSGGLRLSQLSQMGTTTDSLSQQQQQQAAAMRYPLSFQNPLFHLATADGPQQQQLHHQHQPQPGPTPSTPSPRSRARALSPVLHPTVRPRGDNLQQQQQMMGMTSQTGTSHSSLATTPPSTVQPVRQSSIAPPPTQRVKSQTSHQLSVSAAAAPAAPAKTRPQSGNLLQSPESGYGGRQHGSRQLSVKDNTAPGLPHQQSSVRESQSPQGTTSQSTQQSPQQQSQQQQHLLKPTMSKQGSQSPSTLNPPTPANERTVAWVSNMPHLSADIESSRIDREDFKLKEYSKSMDESRMDRVREYEEEINSLKERLVMSHKKLEEYERRLLTQEQQTNKILLQYQNRLDDSERRLRQQQVEKDSQIKGIINRLMAVEDELRGGPVIEPKTRIFADQGRRQSILVQPRLAPVPPRVPSHSQSFMEDNVEPNWLMHHRQSTGWHGQMSRALSRDAIG</sequence>
<name>A0ACB8W0V4_9TELE</name>
<proteinExistence type="predicted"/>
<protein>
    <submittedName>
        <fullName evidence="1">Uncharacterized protein</fullName>
    </submittedName>
</protein>
<dbReference type="EMBL" id="CM041546">
    <property type="protein sequence ID" value="KAI3361341.1"/>
    <property type="molecule type" value="Genomic_DNA"/>
</dbReference>
<keyword evidence="2" id="KW-1185">Reference proteome</keyword>
<evidence type="ECO:0000313" key="1">
    <source>
        <dbReference type="EMBL" id="KAI3361341.1"/>
    </source>
</evidence>
<comment type="caution">
    <text evidence="1">The sequence shown here is derived from an EMBL/GenBank/DDBJ whole genome shotgun (WGS) entry which is preliminary data.</text>
</comment>
<accession>A0ACB8W0V4</accession>